<feature type="compositionally biased region" description="Low complexity" evidence="10">
    <location>
        <begin position="125"/>
        <end position="137"/>
    </location>
</feature>
<dbReference type="RefSeq" id="WP_121483874.1">
    <property type="nucleotide sequence ID" value="NZ_QQXL01000001.1"/>
</dbReference>
<dbReference type="Gene3D" id="3.40.50.10090">
    <property type="match status" value="3"/>
</dbReference>
<evidence type="ECO:0000256" key="9">
    <source>
        <dbReference type="RuleBase" id="RU366031"/>
    </source>
</evidence>
<dbReference type="InterPro" id="IPR039793">
    <property type="entry name" value="UROS/Hem4"/>
</dbReference>
<dbReference type="Proteomes" id="UP000273119">
    <property type="component" value="Unassembled WGS sequence"/>
</dbReference>
<evidence type="ECO:0000313" key="13">
    <source>
        <dbReference type="Proteomes" id="UP000273119"/>
    </source>
</evidence>
<reference evidence="12 13" key="1">
    <citation type="submission" date="2018-07" db="EMBL/GenBank/DDBJ databases">
        <title>Arthrobacter sp. nov., isolated from raw cow's milk with high bacterial count.</title>
        <authorList>
            <person name="Hahne J."/>
            <person name="Isele D."/>
            <person name="Lipski A."/>
        </authorList>
    </citation>
    <scope>NUCLEOTIDE SEQUENCE [LARGE SCALE GENOMIC DNA]</scope>
    <source>
        <strain evidence="12 13">JZ R-183</strain>
    </source>
</reference>
<evidence type="ECO:0000256" key="4">
    <source>
        <dbReference type="ARBA" id="ARBA00023239"/>
    </source>
</evidence>
<evidence type="ECO:0000256" key="2">
    <source>
        <dbReference type="ARBA" id="ARBA00008133"/>
    </source>
</evidence>
<evidence type="ECO:0000259" key="11">
    <source>
        <dbReference type="Pfam" id="PF02602"/>
    </source>
</evidence>
<proteinExistence type="inferred from homology"/>
<comment type="similarity">
    <text evidence="2 9">Belongs to the uroporphyrinogen-III synthase family.</text>
</comment>
<sequence>MSAPTVAVLRAEDRATPLANALLKAGAVPVLCPLIAHELPEPGTETAVIREGLARLAEGAFSWVAFTSVTTVSALLAIAAHAADEGSSGAASQGGSQAHTGEETAFEPASLADASFAGAAAAGTETHAAAADPASGAGQEHVPGSTAPLLQVAPRTKVAAVGKATARALRAAGVRVDLIPSAEHSARGLLADWPAVEDTAFAAVWLPAADLASPKLRDGLLELGWRPEDAVAYRTVPAPARPELALATAVRGANTPEALPGAARMLPDDLADALSCGLLDAAVLTSPSTARRVAQLLDGRASATGYIAIGPRTADEATGLGLRIDAISASTDPVGLADALAARDTVVHERNPQ</sequence>
<dbReference type="CDD" id="cd06578">
    <property type="entry name" value="HemD"/>
    <property type="match status" value="1"/>
</dbReference>
<gene>
    <name evidence="12" type="ORF">DWQ67_01850</name>
</gene>
<dbReference type="GO" id="GO:0006782">
    <property type="term" value="P:protoporphyrinogen IX biosynthetic process"/>
    <property type="evidence" value="ECO:0007669"/>
    <property type="project" value="UniProtKB-UniRule"/>
</dbReference>
<keyword evidence="13" id="KW-1185">Reference proteome</keyword>
<dbReference type="PANTHER" id="PTHR38042:SF1">
    <property type="entry name" value="UROPORPHYRINOGEN-III SYNTHASE, CHLOROPLASTIC"/>
    <property type="match status" value="1"/>
</dbReference>
<evidence type="ECO:0000256" key="6">
    <source>
        <dbReference type="ARBA" id="ARBA00037589"/>
    </source>
</evidence>
<comment type="catalytic activity">
    <reaction evidence="8 9">
        <text>hydroxymethylbilane = uroporphyrinogen III + H2O</text>
        <dbReference type="Rhea" id="RHEA:18965"/>
        <dbReference type="ChEBI" id="CHEBI:15377"/>
        <dbReference type="ChEBI" id="CHEBI:57308"/>
        <dbReference type="ChEBI" id="CHEBI:57845"/>
        <dbReference type="EC" id="4.2.1.75"/>
    </reaction>
</comment>
<evidence type="ECO:0000313" key="12">
    <source>
        <dbReference type="EMBL" id="RKW71611.1"/>
    </source>
</evidence>
<keyword evidence="5 9" id="KW-0627">Porphyrin biosynthesis</keyword>
<organism evidence="12 13">
    <name type="scientific">Galactobacter caseinivorans</name>
    <dbReference type="NCBI Taxonomy" id="2676123"/>
    <lineage>
        <taxon>Bacteria</taxon>
        <taxon>Bacillati</taxon>
        <taxon>Actinomycetota</taxon>
        <taxon>Actinomycetes</taxon>
        <taxon>Micrococcales</taxon>
        <taxon>Micrococcaceae</taxon>
        <taxon>Galactobacter</taxon>
    </lineage>
</organism>
<comment type="function">
    <text evidence="6 9">Catalyzes cyclization of the linear tetrapyrrole, hydroxymethylbilane, to the macrocyclic uroporphyrinogen III.</text>
</comment>
<dbReference type="GO" id="GO:0006780">
    <property type="term" value="P:uroporphyrinogen III biosynthetic process"/>
    <property type="evidence" value="ECO:0007669"/>
    <property type="project" value="UniProtKB-UniRule"/>
</dbReference>
<evidence type="ECO:0000256" key="3">
    <source>
        <dbReference type="ARBA" id="ARBA00013109"/>
    </source>
</evidence>
<dbReference type="UniPathway" id="UPA00251">
    <property type="reaction ID" value="UER00320"/>
</dbReference>
<comment type="caution">
    <text evidence="12">The sequence shown here is derived from an EMBL/GenBank/DDBJ whole genome shotgun (WGS) entry which is preliminary data.</text>
</comment>
<protein>
    <recommendedName>
        <fullName evidence="7 9">Uroporphyrinogen-III synthase</fullName>
        <ecNumber evidence="3 9">4.2.1.75</ecNumber>
    </recommendedName>
</protein>
<keyword evidence="4 9" id="KW-0456">Lyase</keyword>
<evidence type="ECO:0000256" key="1">
    <source>
        <dbReference type="ARBA" id="ARBA00004772"/>
    </source>
</evidence>
<dbReference type="InterPro" id="IPR036108">
    <property type="entry name" value="4pyrrol_syn_uPrphyn_synt_sf"/>
</dbReference>
<dbReference type="PANTHER" id="PTHR38042">
    <property type="entry name" value="UROPORPHYRINOGEN-III SYNTHASE, CHLOROPLASTIC"/>
    <property type="match status" value="1"/>
</dbReference>
<evidence type="ECO:0000256" key="10">
    <source>
        <dbReference type="SAM" id="MobiDB-lite"/>
    </source>
</evidence>
<evidence type="ECO:0000256" key="7">
    <source>
        <dbReference type="ARBA" id="ARBA00040167"/>
    </source>
</evidence>
<dbReference type="AlphaFoldDB" id="A0A496PM46"/>
<comment type="pathway">
    <text evidence="1 9">Porphyrin-containing compound metabolism; protoporphyrin-IX biosynthesis; coproporphyrinogen-III from 5-aminolevulinate: step 3/4.</text>
</comment>
<name>A0A496PM46_9MICC</name>
<dbReference type="InterPro" id="IPR003754">
    <property type="entry name" value="4pyrrol_synth_uPrphyn_synth"/>
</dbReference>
<evidence type="ECO:0000256" key="5">
    <source>
        <dbReference type="ARBA" id="ARBA00023244"/>
    </source>
</evidence>
<feature type="region of interest" description="Disordered" evidence="10">
    <location>
        <begin position="125"/>
        <end position="147"/>
    </location>
</feature>
<dbReference type="Pfam" id="PF02602">
    <property type="entry name" value="HEM4"/>
    <property type="match status" value="1"/>
</dbReference>
<evidence type="ECO:0000256" key="8">
    <source>
        <dbReference type="ARBA" id="ARBA00048617"/>
    </source>
</evidence>
<feature type="domain" description="Tetrapyrrole biosynthesis uroporphyrinogen III synthase" evidence="11">
    <location>
        <begin position="152"/>
        <end position="336"/>
    </location>
</feature>
<dbReference type="EMBL" id="QQXL01000001">
    <property type="protein sequence ID" value="RKW71611.1"/>
    <property type="molecule type" value="Genomic_DNA"/>
</dbReference>
<dbReference type="SUPFAM" id="SSF69618">
    <property type="entry name" value="HemD-like"/>
    <property type="match status" value="1"/>
</dbReference>
<dbReference type="GO" id="GO:0004852">
    <property type="term" value="F:uroporphyrinogen-III synthase activity"/>
    <property type="evidence" value="ECO:0007669"/>
    <property type="project" value="UniProtKB-UniRule"/>
</dbReference>
<dbReference type="EC" id="4.2.1.75" evidence="3 9"/>
<accession>A0A496PM46</accession>